<comment type="caution">
    <text evidence="1">The sequence shown here is derived from an EMBL/GenBank/DDBJ whole genome shotgun (WGS) entry which is preliminary data.</text>
</comment>
<gene>
    <name evidence="1" type="ORF">H6G40_06860</name>
</gene>
<evidence type="ECO:0000313" key="2">
    <source>
        <dbReference type="Proteomes" id="UP000648873"/>
    </source>
</evidence>
<evidence type="ECO:0000313" key="1">
    <source>
        <dbReference type="EMBL" id="MBD2599973.1"/>
    </source>
</evidence>
<sequence length="52" mass="6030">MNQKKIIKFFLVIAFWVAIAKSASLPRNQWEKPEDLKKGYMSYLLNSNGAIK</sequence>
<organism evidence="1 2">
    <name type="scientific">Microcystis viridis FACHB-1342</name>
    <dbReference type="NCBI Taxonomy" id="2692900"/>
    <lineage>
        <taxon>Bacteria</taxon>
        <taxon>Bacillati</taxon>
        <taxon>Cyanobacteriota</taxon>
        <taxon>Cyanophyceae</taxon>
        <taxon>Oscillatoriophycideae</taxon>
        <taxon>Chroococcales</taxon>
        <taxon>Microcystaceae</taxon>
        <taxon>Microcystis</taxon>
    </lineage>
</organism>
<dbReference type="RefSeq" id="WP_155117891.1">
    <property type="nucleotide sequence ID" value="NZ_JACJSV010000013.1"/>
</dbReference>
<reference evidence="1 2" key="1">
    <citation type="journal article" date="2020" name="ISME J.">
        <title>Comparative genomics reveals insights into cyanobacterial evolution and habitat adaptation.</title>
        <authorList>
            <person name="Chen M.Y."/>
            <person name="Teng W.K."/>
            <person name="Zhao L."/>
            <person name="Hu C.X."/>
            <person name="Zhou Y.K."/>
            <person name="Han B.P."/>
            <person name="Song L.R."/>
            <person name="Shu W.S."/>
        </authorList>
    </citation>
    <scope>NUCLEOTIDE SEQUENCE [LARGE SCALE GENOMIC DNA]</scope>
    <source>
        <strain evidence="1 2">FACHB-1342</strain>
    </source>
</reference>
<dbReference type="EMBL" id="JACJSV010000013">
    <property type="protein sequence ID" value="MBD2599973.1"/>
    <property type="molecule type" value="Genomic_DNA"/>
</dbReference>
<keyword evidence="2" id="KW-1185">Reference proteome</keyword>
<dbReference type="Proteomes" id="UP000648873">
    <property type="component" value="Unassembled WGS sequence"/>
</dbReference>
<protein>
    <submittedName>
        <fullName evidence="1">Uncharacterized protein</fullName>
    </submittedName>
</protein>
<accession>A0ABR8G9H3</accession>
<proteinExistence type="predicted"/>
<name>A0ABR8G9H3_MICVR</name>